<dbReference type="Proteomes" id="UP000273516">
    <property type="component" value="Unassembled WGS sequence"/>
</dbReference>
<proteinExistence type="predicted"/>
<evidence type="ECO:0008006" key="4">
    <source>
        <dbReference type="Google" id="ProtNLM"/>
    </source>
</evidence>
<comment type="caution">
    <text evidence="2">The sequence shown here is derived from an EMBL/GenBank/DDBJ whole genome shotgun (WGS) entry which is preliminary data.</text>
</comment>
<dbReference type="PROSITE" id="PS51257">
    <property type="entry name" value="PROKAR_LIPOPROTEIN"/>
    <property type="match status" value="1"/>
</dbReference>
<reference evidence="2 3" key="1">
    <citation type="submission" date="2018-07" db="EMBL/GenBank/DDBJ databases">
        <authorList>
            <person name="Zhang Y."/>
            <person name="Wang L."/>
            <person name="Ma S."/>
        </authorList>
    </citation>
    <scope>NUCLEOTIDE SEQUENCE [LARGE SCALE GENOMIC DNA]</scope>
    <source>
        <strain evidence="2 3">4-2</strain>
    </source>
</reference>
<dbReference type="RefSeq" id="WP_122112922.1">
    <property type="nucleotide sequence ID" value="NZ_QOKZ01000005.1"/>
</dbReference>
<keyword evidence="1" id="KW-0732">Signal</keyword>
<feature type="chain" id="PRO_5018051385" description="Peptidase inhibitor I78" evidence="1">
    <location>
        <begin position="19"/>
        <end position="99"/>
    </location>
</feature>
<name>A0A3M0M9H0_9RHOB</name>
<dbReference type="Gene3D" id="3.30.10.10">
    <property type="entry name" value="Trypsin Inhibitor V, subunit A"/>
    <property type="match status" value="1"/>
</dbReference>
<dbReference type="InterPro" id="IPR021719">
    <property type="entry name" value="Prot_inh_I78"/>
</dbReference>
<sequence>MKPGLPLAAFAIPLIVSACVPTPEQEVEVTPPASEMGEDACGASRYAGLVGETSPSITLPAGTIFRHYRTGDPVTMDLNPMRLNFEYDASGKLVSVSCG</sequence>
<evidence type="ECO:0000313" key="2">
    <source>
        <dbReference type="EMBL" id="RMC34448.1"/>
    </source>
</evidence>
<gene>
    <name evidence="2" type="ORF">C9E81_13670</name>
</gene>
<evidence type="ECO:0000256" key="1">
    <source>
        <dbReference type="SAM" id="SignalP"/>
    </source>
</evidence>
<accession>A0A3M0M9H0</accession>
<dbReference type="EMBL" id="QOKZ01000005">
    <property type="protein sequence ID" value="RMC34448.1"/>
    <property type="molecule type" value="Genomic_DNA"/>
</dbReference>
<dbReference type="Pfam" id="PF11720">
    <property type="entry name" value="Inhibitor_I78"/>
    <property type="match status" value="1"/>
</dbReference>
<organism evidence="2 3">
    <name type="scientific">Paracoccus alkanivorans</name>
    <dbReference type="NCBI Taxonomy" id="2116655"/>
    <lineage>
        <taxon>Bacteria</taxon>
        <taxon>Pseudomonadati</taxon>
        <taxon>Pseudomonadota</taxon>
        <taxon>Alphaproteobacteria</taxon>
        <taxon>Rhodobacterales</taxon>
        <taxon>Paracoccaceae</taxon>
        <taxon>Paracoccus</taxon>
    </lineage>
</organism>
<protein>
    <recommendedName>
        <fullName evidence="4">Peptidase inhibitor I78</fullName>
    </recommendedName>
</protein>
<dbReference type="AlphaFoldDB" id="A0A3M0M9H0"/>
<keyword evidence="3" id="KW-1185">Reference proteome</keyword>
<feature type="signal peptide" evidence="1">
    <location>
        <begin position="1"/>
        <end position="18"/>
    </location>
</feature>
<evidence type="ECO:0000313" key="3">
    <source>
        <dbReference type="Proteomes" id="UP000273516"/>
    </source>
</evidence>
<dbReference type="OrthoDB" id="8724542at2"/>